<dbReference type="PANTHER" id="PTHR47767:SF1">
    <property type="entry name" value="ADHESION G PROTEIN-COUPLED RECEPTOR G7"/>
    <property type="match status" value="1"/>
</dbReference>
<dbReference type="InterPro" id="IPR000832">
    <property type="entry name" value="GPCR_2_secretin-like"/>
</dbReference>
<name>A0ABM4D283_HYDVU</name>
<protein>
    <submittedName>
        <fullName evidence="9">Adhesion G-protein coupled receptor G4-like isoform X3</fullName>
    </submittedName>
</protein>
<evidence type="ECO:0000256" key="2">
    <source>
        <dbReference type="ARBA" id="ARBA00022692"/>
    </source>
</evidence>
<evidence type="ECO:0000256" key="5">
    <source>
        <dbReference type="SAM" id="MobiDB-lite"/>
    </source>
</evidence>
<dbReference type="Gene3D" id="1.20.1070.10">
    <property type="entry name" value="Rhodopsin 7-helix transmembrane proteins"/>
    <property type="match status" value="1"/>
</dbReference>
<keyword evidence="7" id="KW-0732">Signal</keyword>
<feature type="signal peptide" evidence="7">
    <location>
        <begin position="1"/>
        <end position="19"/>
    </location>
</feature>
<feature type="chain" id="PRO_5045783640" evidence="7">
    <location>
        <begin position="20"/>
        <end position="1141"/>
    </location>
</feature>
<dbReference type="Proteomes" id="UP001652625">
    <property type="component" value="Chromosome 12"/>
</dbReference>
<feature type="transmembrane region" description="Helical" evidence="6">
    <location>
        <begin position="995"/>
        <end position="1020"/>
    </location>
</feature>
<feature type="transmembrane region" description="Helical" evidence="6">
    <location>
        <begin position="886"/>
        <end position="904"/>
    </location>
</feature>
<evidence type="ECO:0000256" key="6">
    <source>
        <dbReference type="SAM" id="Phobius"/>
    </source>
</evidence>
<evidence type="ECO:0000256" key="7">
    <source>
        <dbReference type="SAM" id="SignalP"/>
    </source>
</evidence>
<evidence type="ECO:0000313" key="8">
    <source>
        <dbReference type="Proteomes" id="UP001652625"/>
    </source>
</evidence>
<dbReference type="GeneID" id="136088487"/>
<dbReference type="Pfam" id="PF01825">
    <property type="entry name" value="GPS"/>
    <property type="match status" value="1"/>
</dbReference>
<keyword evidence="3 6" id="KW-1133">Transmembrane helix</keyword>
<keyword evidence="8" id="KW-1185">Reference proteome</keyword>
<feature type="transmembrane region" description="Helical" evidence="6">
    <location>
        <begin position="916"/>
        <end position="946"/>
    </location>
</feature>
<dbReference type="PANTHER" id="PTHR47767">
    <property type="entry name" value="ADHESION G PROTEIN-COUPLED RECEPTOR G7"/>
    <property type="match status" value="1"/>
</dbReference>
<feature type="transmembrane region" description="Helical" evidence="6">
    <location>
        <begin position="1040"/>
        <end position="1061"/>
    </location>
</feature>
<dbReference type="RefSeq" id="XP_065668365.1">
    <property type="nucleotide sequence ID" value="XM_065812293.1"/>
</dbReference>
<proteinExistence type="predicted"/>
<dbReference type="PRINTS" id="PR00249">
    <property type="entry name" value="GPCRSECRETIN"/>
</dbReference>
<organism evidence="8 9">
    <name type="scientific">Hydra vulgaris</name>
    <name type="common">Hydra</name>
    <name type="synonym">Hydra attenuata</name>
    <dbReference type="NCBI Taxonomy" id="6087"/>
    <lineage>
        <taxon>Eukaryota</taxon>
        <taxon>Metazoa</taxon>
        <taxon>Cnidaria</taxon>
        <taxon>Hydrozoa</taxon>
        <taxon>Hydroidolina</taxon>
        <taxon>Anthoathecata</taxon>
        <taxon>Aplanulata</taxon>
        <taxon>Hydridae</taxon>
        <taxon>Hydra</taxon>
    </lineage>
</organism>
<evidence type="ECO:0000313" key="9">
    <source>
        <dbReference type="RefSeq" id="XP_065668365.1"/>
    </source>
</evidence>
<evidence type="ECO:0000256" key="3">
    <source>
        <dbReference type="ARBA" id="ARBA00022989"/>
    </source>
</evidence>
<dbReference type="InterPro" id="IPR000203">
    <property type="entry name" value="GPS"/>
</dbReference>
<dbReference type="InterPro" id="IPR053066">
    <property type="entry name" value="ADGR_G7"/>
</dbReference>
<dbReference type="SUPFAM" id="SSF81321">
    <property type="entry name" value="Family A G protein-coupled receptor-like"/>
    <property type="match status" value="1"/>
</dbReference>
<evidence type="ECO:0000256" key="1">
    <source>
        <dbReference type="ARBA" id="ARBA00004141"/>
    </source>
</evidence>
<dbReference type="Pfam" id="PF00002">
    <property type="entry name" value="7tm_2"/>
    <property type="match status" value="1"/>
</dbReference>
<dbReference type="InterPro" id="IPR046338">
    <property type="entry name" value="GAIN_dom_sf"/>
</dbReference>
<feature type="transmembrane region" description="Helical" evidence="6">
    <location>
        <begin position="1067"/>
        <end position="1089"/>
    </location>
</feature>
<feature type="region of interest" description="Disordered" evidence="5">
    <location>
        <begin position="1112"/>
        <end position="1141"/>
    </location>
</feature>
<keyword evidence="4 6" id="KW-0472">Membrane</keyword>
<sequence length="1141" mass="130474">MKFFTFLFVKLLYLQFSAQQHLYFTQIKNLSVEIEAGSILKFPSCLFAVAVRDYFITKNDIFWLKNGIERIYPVNDPVLIENIFTHVNGTETYMTFPSLEIRTVLSDGGIYQCGIQIAKLMKQPLYSDFFAIKVKAQVVTIFSKIQFRYSYYSANLYNCMYNANEDLRMFAYWLFNGEVVLKGSNQLAYDMLPLESSKKQYEVPPLAITSYDMIGSYQCVIFDNSTMIEKVISDVFVIARQPEPSFITDPFVIVERKIKLGSFISIQGCEFDTYFKLKKEDVYWVKDGIKKIYTTVYQASQSYMPPYRYRLGNIVINQANYIDHGYYQCLINLFGYSSNQIKSGHIDLQLPDVSYLKLKLNFNREWVLKYLKQSSAFEELKNLVEKSITETVLRIANLVTQNLTIVVDVTDFSPRNVYIISRITIGNVINTLKWRLFNAMVQNLRTDSFPKLNVVNVELQSLDSCPVNVFGEANYKGQYTFEMTFVNQDKVNVQLNCTYPSKGFVERICHTDLKNGAFWDVPDLTNCEPKTETTKKLIQLNKESICVREVIETCSLISILSKNLSDAVRNELEITNYHDINFIAKILEKIVSVFVKAKDASDQVFIDVLQTINSLLGSKKTYIAESQVKTSSSTSILNTLTEFALIYSKQLNKSISVSKKNIGFHIDKVKKSKVIITAQQLANDSVGISFSNNVDITNKTFAAIKIPIEVFSNENNIIYSYFFRYDSFLLNENSLLYPEENNIAAKKFVQSAILSASIVDRNVSKLRNPIILTFKKILSEYSGISNCHYWDEKIKTGIKNVYGNWLRTGCYRYEAGINTNEYFTCACDHLTNFALLLDVDQSLNNPLQLKIITYIGCGISLIGLLLTLFTLAVFRNLRKKLPQRILICLCISLMGLLLVFLIGAEKTSPIQLCQVIAAVLHYFILSTFCWMLVEAFNLYLSFVIVFNKRNDSNVFRNANIFAWGVPALVVVITGVSRPDHLGNEKVCLVRGYPFYFAVLLPVCLILIVNFVVLVITMLSLSKRVKAGKEVTATKNYLSQIRIAFICATLLGLSWLFAVLAIKDLSVIFQWVFCITTSLQGFFIFIFNILRKKDVMNEWRKCFGGYRQYNISSSSNNPKSSEMKSMKPIVSKNLKSSEIKSI</sequence>
<comment type="subcellular location">
    <subcellularLocation>
        <location evidence="1">Membrane</location>
        <topology evidence="1">Multi-pass membrane protein</topology>
    </subcellularLocation>
</comment>
<gene>
    <name evidence="9" type="primary">LOC136088487</name>
</gene>
<feature type="transmembrane region" description="Helical" evidence="6">
    <location>
        <begin position="958"/>
        <end position="975"/>
    </location>
</feature>
<feature type="transmembrane region" description="Helical" evidence="6">
    <location>
        <begin position="851"/>
        <end position="874"/>
    </location>
</feature>
<reference evidence="9" key="1">
    <citation type="submission" date="2025-08" db="UniProtKB">
        <authorList>
            <consortium name="RefSeq"/>
        </authorList>
    </citation>
    <scope>IDENTIFICATION</scope>
</reference>
<accession>A0ABM4D283</accession>
<keyword evidence="2 6" id="KW-0812">Transmembrane</keyword>
<dbReference type="Gene3D" id="2.60.220.50">
    <property type="match status" value="1"/>
</dbReference>
<dbReference type="CDD" id="cd15040">
    <property type="entry name" value="7tmB2_Adhesion"/>
    <property type="match status" value="1"/>
</dbReference>
<evidence type="ECO:0000256" key="4">
    <source>
        <dbReference type="ARBA" id="ARBA00023136"/>
    </source>
</evidence>